<dbReference type="Pfam" id="PF04448">
    <property type="entry name" value="DUF551"/>
    <property type="match status" value="1"/>
</dbReference>
<dbReference type="Proteomes" id="UP000317572">
    <property type="component" value="Chromosome"/>
</dbReference>
<organism evidence="2 3">
    <name type="scientific">Serratia liquefaciens</name>
    <dbReference type="NCBI Taxonomy" id="614"/>
    <lineage>
        <taxon>Bacteria</taxon>
        <taxon>Pseudomonadati</taxon>
        <taxon>Pseudomonadota</taxon>
        <taxon>Gammaproteobacteria</taxon>
        <taxon>Enterobacterales</taxon>
        <taxon>Yersiniaceae</taxon>
        <taxon>Serratia</taxon>
    </lineage>
</organism>
<feature type="domain" description="DUF551" evidence="1">
    <location>
        <begin position="179"/>
        <end position="238"/>
    </location>
</feature>
<protein>
    <submittedName>
        <fullName evidence="2">DUF551 domain-containing protein</fullName>
    </submittedName>
</protein>
<sequence>MLFNVAVVPNFQRQEFLGGCMTQTLTTARQQFEEWWHEEYCHLEGSNEAAFVKHVAWEAMQKARELLANREAQPVAEIRAMPVGNGWKRQAIYWFGKQDCDLPVGMKLYTAPPAPAVNIAPDFEAWFNSPEAGFRVVNFHIQHELQLKAWNACRAAMLDGTFICEGTIEPVSPGYKFGEWISCKDRLPEEGENIITLNNRGGVWGGYVFKHGVFVDAEEEYRQDDSITHWMPLPAAPEVGNDE</sequence>
<dbReference type="EMBL" id="CP033893">
    <property type="protein sequence ID" value="QDL30752.1"/>
    <property type="molecule type" value="Genomic_DNA"/>
</dbReference>
<dbReference type="AlphaFoldDB" id="A0A515CRG8"/>
<evidence type="ECO:0000313" key="3">
    <source>
        <dbReference type="Proteomes" id="UP000317572"/>
    </source>
</evidence>
<name>A0A515CRG8_SERLI</name>
<gene>
    <name evidence="2" type="ORF">EGO53_02635</name>
</gene>
<dbReference type="InterPro" id="IPR007539">
    <property type="entry name" value="DUF551"/>
</dbReference>
<proteinExistence type="predicted"/>
<evidence type="ECO:0000259" key="1">
    <source>
        <dbReference type="Pfam" id="PF04448"/>
    </source>
</evidence>
<evidence type="ECO:0000313" key="2">
    <source>
        <dbReference type="EMBL" id="QDL30752.1"/>
    </source>
</evidence>
<reference evidence="2 3" key="1">
    <citation type="submission" date="2018-11" db="EMBL/GenBank/DDBJ databases">
        <title>The first complete genome of Serratia liquefaciens isolated from metalophyte plant revel distinctness adaptive mechanisms in an extreme habitat.</title>
        <authorList>
            <person name="Caneschi W.L."/>
            <person name="Sanchez A.B."/>
            <person name="Felestrino E.B."/>
            <person name="Assis R.A.B."/>
            <person name="Lemes C.G.C."/>
            <person name="Cordeiro I.F."/>
            <person name="Fonseca N.P."/>
            <person name="Villa M."/>
            <person name="Vieira I.T."/>
            <person name="Moraes L.A."/>
            <person name="Kamino L.H.Y."/>
            <person name="do Carmo F."/>
            <person name="Garcia C.M."/>
            <person name="Almeida N.F."/>
            <person name="Silva R.S."/>
            <person name="Ferro J.A."/>
            <person name="Ferro M.I.T."/>
            <person name="Varani A.M."/>
            <person name="Ferreira R.M."/>
            <person name="dos Santos V.L."/>
            <person name="Silva U.C."/>
            <person name="Setubal J.C."/>
            <person name="Moreira L.M."/>
        </authorList>
    </citation>
    <scope>NUCLEOTIDE SEQUENCE [LARGE SCALE GENOMIC DNA]</scope>
    <source>
        <strain evidence="2 3">FG3</strain>
    </source>
</reference>
<accession>A0A515CRG8</accession>